<dbReference type="SMART" id="SM00065">
    <property type="entry name" value="GAF"/>
    <property type="match status" value="1"/>
</dbReference>
<feature type="region of interest" description="Disordered" evidence="7">
    <location>
        <begin position="457"/>
        <end position="499"/>
    </location>
</feature>
<evidence type="ECO:0000256" key="6">
    <source>
        <dbReference type="PROSITE-ProRule" id="PRU10141"/>
    </source>
</evidence>
<dbReference type="InterPro" id="IPR003018">
    <property type="entry name" value="GAF"/>
</dbReference>
<dbReference type="InParanoid" id="A0A2K3CYH7"/>
<gene>
    <name evidence="9" type="ORF">CHLRE_14g628200v5</name>
</gene>
<dbReference type="GO" id="GO:0005524">
    <property type="term" value="F:ATP binding"/>
    <property type="evidence" value="ECO:0007669"/>
    <property type="project" value="UniProtKB-UniRule"/>
</dbReference>
<dbReference type="OrthoDB" id="4062651at2759"/>
<dbReference type="PROSITE" id="PS50011">
    <property type="entry name" value="PROTEIN_KINASE_DOM"/>
    <property type="match status" value="1"/>
</dbReference>
<organism evidence="9 10">
    <name type="scientific">Chlamydomonas reinhardtii</name>
    <name type="common">Chlamydomonas smithii</name>
    <dbReference type="NCBI Taxonomy" id="3055"/>
    <lineage>
        <taxon>Eukaryota</taxon>
        <taxon>Viridiplantae</taxon>
        <taxon>Chlorophyta</taxon>
        <taxon>core chlorophytes</taxon>
        <taxon>Chlorophyceae</taxon>
        <taxon>CS clade</taxon>
        <taxon>Chlamydomonadales</taxon>
        <taxon>Chlamydomonadaceae</taxon>
        <taxon>Chlamydomonas</taxon>
    </lineage>
</organism>
<dbReference type="Gene3D" id="1.10.510.10">
    <property type="entry name" value="Transferase(Phosphotransferase) domain 1"/>
    <property type="match status" value="1"/>
</dbReference>
<dbReference type="AlphaFoldDB" id="A0A2K3CYH7"/>
<feature type="binding site" evidence="6">
    <location>
        <position position="875"/>
    </location>
    <ligand>
        <name>ATP</name>
        <dbReference type="ChEBI" id="CHEBI:30616"/>
    </ligand>
</feature>
<dbReference type="STRING" id="3055.A0A2K3CYH7"/>
<protein>
    <recommendedName>
        <fullName evidence="8">Protein kinase domain-containing protein</fullName>
    </recommendedName>
</protein>
<dbReference type="KEGG" id="cre:CHLRE_14g628200v5"/>
<keyword evidence="1" id="KW-0808">Transferase</keyword>
<dbReference type="PANTHER" id="PTHR44329:SF214">
    <property type="entry name" value="PROTEIN KINASE DOMAIN-CONTAINING PROTEIN"/>
    <property type="match status" value="1"/>
</dbReference>
<dbReference type="InterPro" id="IPR008271">
    <property type="entry name" value="Ser/Thr_kinase_AS"/>
</dbReference>
<feature type="domain" description="Protein kinase" evidence="8">
    <location>
        <begin position="848"/>
        <end position="1204"/>
    </location>
</feature>
<name>A0A2K3CYH7_CHLRE</name>
<dbReference type="GO" id="GO:0004674">
    <property type="term" value="F:protein serine/threonine kinase activity"/>
    <property type="evidence" value="ECO:0000318"/>
    <property type="project" value="GO_Central"/>
</dbReference>
<evidence type="ECO:0000256" key="5">
    <source>
        <dbReference type="ARBA" id="ARBA00023170"/>
    </source>
</evidence>
<dbReference type="GeneID" id="5718275"/>
<dbReference type="Proteomes" id="UP000006906">
    <property type="component" value="Chromosome 14"/>
</dbReference>
<dbReference type="ExpressionAtlas" id="A0A2K3CYH7">
    <property type="expression patterns" value="baseline and differential"/>
</dbReference>
<dbReference type="Gramene" id="PNW73334">
    <property type="protein sequence ID" value="PNW73334"/>
    <property type="gene ID" value="CHLRE_14g628200v5"/>
</dbReference>
<keyword evidence="4 6" id="KW-0067">ATP-binding</keyword>
<dbReference type="RefSeq" id="XP_042917003.1">
    <property type="nucleotide sequence ID" value="XM_043070330.1"/>
</dbReference>
<feature type="compositionally biased region" description="Gly residues" evidence="7">
    <location>
        <begin position="469"/>
        <end position="480"/>
    </location>
</feature>
<feature type="compositionally biased region" description="Low complexity" evidence="7">
    <location>
        <begin position="457"/>
        <end position="468"/>
    </location>
</feature>
<dbReference type="PROSITE" id="PS00108">
    <property type="entry name" value="PROTEIN_KINASE_ST"/>
    <property type="match status" value="1"/>
</dbReference>
<feature type="region of interest" description="Disordered" evidence="7">
    <location>
        <begin position="1206"/>
        <end position="1231"/>
    </location>
</feature>
<feature type="compositionally biased region" description="Gly residues" evidence="7">
    <location>
        <begin position="488"/>
        <end position="498"/>
    </location>
</feature>
<evidence type="ECO:0000256" key="4">
    <source>
        <dbReference type="ARBA" id="ARBA00022840"/>
    </source>
</evidence>
<dbReference type="InterPro" id="IPR029016">
    <property type="entry name" value="GAF-like_dom_sf"/>
</dbReference>
<keyword evidence="3" id="KW-0418">Kinase</keyword>
<evidence type="ECO:0000313" key="9">
    <source>
        <dbReference type="EMBL" id="PNW73334.1"/>
    </source>
</evidence>
<reference evidence="9 10" key="1">
    <citation type="journal article" date="2007" name="Science">
        <title>The Chlamydomonas genome reveals the evolution of key animal and plant functions.</title>
        <authorList>
            <person name="Merchant S.S."/>
            <person name="Prochnik S.E."/>
            <person name="Vallon O."/>
            <person name="Harris E.H."/>
            <person name="Karpowicz S.J."/>
            <person name="Witman G.B."/>
            <person name="Terry A."/>
            <person name="Salamov A."/>
            <person name="Fritz-Laylin L.K."/>
            <person name="Marechal-Drouard L."/>
            <person name="Marshall W.F."/>
            <person name="Qu L.H."/>
            <person name="Nelson D.R."/>
            <person name="Sanderfoot A.A."/>
            <person name="Spalding M.H."/>
            <person name="Kapitonov V.V."/>
            <person name="Ren Q."/>
            <person name="Ferris P."/>
            <person name="Lindquist E."/>
            <person name="Shapiro H."/>
            <person name="Lucas S.M."/>
            <person name="Grimwood J."/>
            <person name="Schmutz J."/>
            <person name="Cardol P."/>
            <person name="Cerutti H."/>
            <person name="Chanfreau G."/>
            <person name="Chen C.L."/>
            <person name="Cognat V."/>
            <person name="Croft M.T."/>
            <person name="Dent R."/>
            <person name="Dutcher S."/>
            <person name="Fernandez E."/>
            <person name="Fukuzawa H."/>
            <person name="Gonzalez-Ballester D."/>
            <person name="Gonzalez-Halphen D."/>
            <person name="Hallmann A."/>
            <person name="Hanikenne M."/>
            <person name="Hippler M."/>
            <person name="Inwood W."/>
            <person name="Jabbari K."/>
            <person name="Kalanon M."/>
            <person name="Kuras R."/>
            <person name="Lefebvre P.A."/>
            <person name="Lemaire S.D."/>
            <person name="Lobanov A.V."/>
            <person name="Lohr M."/>
            <person name="Manuell A."/>
            <person name="Meier I."/>
            <person name="Mets L."/>
            <person name="Mittag M."/>
            <person name="Mittelmeier T."/>
            <person name="Moroney J.V."/>
            <person name="Moseley J."/>
            <person name="Napoli C."/>
            <person name="Nedelcu A.M."/>
            <person name="Niyogi K."/>
            <person name="Novoselov S.V."/>
            <person name="Paulsen I.T."/>
            <person name="Pazour G."/>
            <person name="Purton S."/>
            <person name="Ral J.P."/>
            <person name="Riano-Pachon D.M."/>
            <person name="Riekhof W."/>
            <person name="Rymarquis L."/>
            <person name="Schroda M."/>
            <person name="Stern D."/>
            <person name="Umen J."/>
            <person name="Willows R."/>
            <person name="Wilson N."/>
            <person name="Zimmer S.L."/>
            <person name="Allmer J."/>
            <person name="Balk J."/>
            <person name="Bisova K."/>
            <person name="Chen C.J."/>
            <person name="Elias M."/>
            <person name="Gendler K."/>
            <person name="Hauser C."/>
            <person name="Lamb M.R."/>
            <person name="Ledford H."/>
            <person name="Long J.C."/>
            <person name="Minagawa J."/>
            <person name="Page M.D."/>
            <person name="Pan J."/>
            <person name="Pootakham W."/>
            <person name="Roje S."/>
            <person name="Rose A."/>
            <person name="Stahlberg E."/>
            <person name="Terauchi A.M."/>
            <person name="Yang P."/>
            <person name="Ball S."/>
            <person name="Bowler C."/>
            <person name="Dieckmann C.L."/>
            <person name="Gladyshev V.N."/>
            <person name="Green P."/>
            <person name="Jorgensen R."/>
            <person name="Mayfield S."/>
            <person name="Mueller-Roeber B."/>
            <person name="Rajamani S."/>
            <person name="Sayre R.T."/>
            <person name="Brokstein P."/>
            <person name="Dubchak I."/>
            <person name="Goodstein D."/>
            <person name="Hornick L."/>
            <person name="Huang Y.W."/>
            <person name="Jhaveri J."/>
            <person name="Luo Y."/>
            <person name="Martinez D."/>
            <person name="Ngau W.C."/>
            <person name="Otillar B."/>
            <person name="Poliakov A."/>
            <person name="Porter A."/>
            <person name="Szajkowski L."/>
            <person name="Werner G."/>
            <person name="Zhou K."/>
            <person name="Grigoriev I.V."/>
            <person name="Rokhsar D.S."/>
            <person name="Grossman A.R."/>
        </authorList>
    </citation>
    <scope>NUCLEOTIDE SEQUENCE [LARGE SCALE GENOMIC DNA]</scope>
    <source>
        <strain evidence="10">CC-503</strain>
    </source>
</reference>
<evidence type="ECO:0000259" key="8">
    <source>
        <dbReference type="PROSITE" id="PS50011"/>
    </source>
</evidence>
<dbReference type="SMART" id="SM00220">
    <property type="entry name" value="S_TKc"/>
    <property type="match status" value="1"/>
</dbReference>
<keyword evidence="2 6" id="KW-0547">Nucleotide-binding</keyword>
<dbReference type="EMBL" id="CM008975">
    <property type="protein sequence ID" value="PNW73334.1"/>
    <property type="molecule type" value="Genomic_DNA"/>
</dbReference>
<dbReference type="Pfam" id="PF00069">
    <property type="entry name" value="Pkinase"/>
    <property type="match status" value="1"/>
</dbReference>
<dbReference type="SUPFAM" id="SSF56112">
    <property type="entry name" value="Protein kinase-like (PK-like)"/>
    <property type="match status" value="1"/>
</dbReference>
<feature type="compositionally biased region" description="Polar residues" evidence="7">
    <location>
        <begin position="1217"/>
        <end position="1231"/>
    </location>
</feature>
<proteinExistence type="predicted"/>
<dbReference type="PROSITE" id="PS00107">
    <property type="entry name" value="PROTEIN_KINASE_ATP"/>
    <property type="match status" value="1"/>
</dbReference>
<evidence type="ECO:0000313" key="10">
    <source>
        <dbReference type="Proteomes" id="UP000006906"/>
    </source>
</evidence>
<dbReference type="SUPFAM" id="SSF55781">
    <property type="entry name" value="GAF domain-like"/>
    <property type="match status" value="1"/>
</dbReference>
<accession>A0A2K3CYH7</accession>
<dbReference type="PANTHER" id="PTHR44329">
    <property type="entry name" value="SERINE/THREONINE-PROTEIN KINASE TNNI3K-RELATED"/>
    <property type="match status" value="1"/>
</dbReference>
<dbReference type="Gene3D" id="3.30.450.40">
    <property type="match status" value="1"/>
</dbReference>
<evidence type="ECO:0000256" key="7">
    <source>
        <dbReference type="SAM" id="MobiDB-lite"/>
    </source>
</evidence>
<evidence type="ECO:0000256" key="3">
    <source>
        <dbReference type="ARBA" id="ARBA00022777"/>
    </source>
</evidence>
<dbReference type="InterPro" id="IPR011009">
    <property type="entry name" value="Kinase-like_dom_sf"/>
</dbReference>
<dbReference type="InterPro" id="IPR000719">
    <property type="entry name" value="Prot_kinase_dom"/>
</dbReference>
<dbReference type="GO" id="GO:0007165">
    <property type="term" value="P:signal transduction"/>
    <property type="evidence" value="ECO:0000318"/>
    <property type="project" value="GO_Central"/>
</dbReference>
<dbReference type="PaxDb" id="3055-EDP03814"/>
<dbReference type="InterPro" id="IPR051681">
    <property type="entry name" value="Ser/Thr_Kinases-Pseudokinases"/>
</dbReference>
<dbReference type="Gene3D" id="3.30.200.20">
    <property type="entry name" value="Phosphorylase Kinase, domain 1"/>
    <property type="match status" value="1"/>
</dbReference>
<evidence type="ECO:0000256" key="1">
    <source>
        <dbReference type="ARBA" id="ARBA00022679"/>
    </source>
</evidence>
<evidence type="ECO:0000256" key="2">
    <source>
        <dbReference type="ARBA" id="ARBA00022741"/>
    </source>
</evidence>
<dbReference type="InterPro" id="IPR017441">
    <property type="entry name" value="Protein_kinase_ATP_BS"/>
</dbReference>
<keyword evidence="10" id="KW-1185">Reference proteome</keyword>
<sequence>MGLFSCFNVASSSDQRSRAGEQAFPLQPPSAGPTVVEACEKSNSKAAERAANALVGILPMLGSLSSSAAEMGFASSLKSGTELLVSAFDCQQASVYLLNEGQQAYLIASSGVDMEFRDGTYLPSPVVGDVADALIAAQQETPECMVHYATLPEGTAAESDLPEEWQLLSERHGCRHFAAVGISASGHMLGVLSLAAKGPSRPITWNQGALYAVAALLAVQVKQAAILANALPALHAANTISQVVQALGVAAAETAGAAAHTQGVVRVAFVNVSELDGDAAAVFPIEVSNGLNTGGDRPLSTAHNTLMSLRVRRASCDLIMSPDRSMVSAAVAAARLGPNLDDVSNNGRYKNSTDGSRPSSLGFAGLSANSQTGARRIASFVGIDKGVATCQGHTLALAGTLLSEALSKGAAGLCVDDCAAHVQDTKSYPRDLVLSRHALMPLSLALATSSSSVATSGETSGAYSSATSGGVGKGGSGGGLTNNPSVSSGGGAGQGSLTGQGQAMAAGARKPLIALYATFGQTLPRGLLQAVVRNLRELLLVVAPIVMVKANGPLAAEWECLNTELRNVNLRKKGGDSCGQHVAVVCPDDVLVAEGEEEDGAAYNEQLDVDADGAAHNPNVRADITGAAAVVGYARGGGPGSAAADTGGGGGQQGVGLSPFVATATPGLAVGAARGGGALSAAAARFARLSVGEALGSAAAAGSAGTRSPRANTLKRLFGLNNSGSMQPGDSVLPSAGSEGAALDGGRLGGGAGVVSGLVQAGSSGVEDGSGGVNSGGGGAKVAVRNRRLSCLMRTRSLSFRLVAAQSPRGASKLAPIISIMHERLKAAQAVQITNGRSVNRQSDLESLKLLQEVGKGGYGTVYRATYHGSEVAVKVIHEATIHAAAAAKSGKPGSTASEAAVALHKQNLHDAIELVASVSISHPNIVQVLTFFMDCRLHVPSMQHGDGNELDSLMDTADTDPAAMPRLMHMPSLLESPAPGQEVSGASSMALVMEYCDAGSLCEAIMDRVFFRQLKPTDPDDARRGKPVLAICLRSVYATLLEVALALRHMHSLHLVHCDLKPQNVLLKSNPRDSRGFTAKLSDFGLAKTMAHDDNGQLVIDEAVASGTITHVAPEVFLGKQSVGAAVDIYAFGVLMHQVLCGVRLYEGLTAQQIANAVAHDGMRPRLPSWVPSNYRALAERCWHALPGARPTADELVRQLERLGAGGNSSTSTSSHANQRPRSGYSQYAA</sequence>
<keyword evidence="5" id="KW-0675">Receptor</keyword>